<dbReference type="EMBL" id="SDWW01000021">
    <property type="protein sequence ID" value="RYV51143.1"/>
    <property type="molecule type" value="Genomic_DNA"/>
</dbReference>
<gene>
    <name evidence="2" type="ORF">EUA98_10215</name>
</gene>
<keyword evidence="3" id="KW-1185">Reference proteome</keyword>
<keyword evidence="1" id="KW-1133">Transmembrane helix</keyword>
<dbReference type="OrthoDB" id="4830015at2"/>
<keyword evidence="1" id="KW-0472">Membrane</keyword>
<accession>A0A4Q5N1J5</accession>
<evidence type="ECO:0000313" key="3">
    <source>
        <dbReference type="Proteomes" id="UP000293764"/>
    </source>
</evidence>
<feature type="transmembrane region" description="Helical" evidence="1">
    <location>
        <begin position="20"/>
        <end position="41"/>
    </location>
</feature>
<evidence type="ECO:0000313" key="2">
    <source>
        <dbReference type="EMBL" id="RYV51143.1"/>
    </source>
</evidence>
<proteinExistence type="predicted"/>
<protein>
    <submittedName>
        <fullName evidence="2">DUF4190 domain-containing protein</fullName>
    </submittedName>
</protein>
<organism evidence="2 3">
    <name type="scientific">Pengzhenrongella frigida</name>
    <dbReference type="NCBI Taxonomy" id="1259133"/>
    <lineage>
        <taxon>Bacteria</taxon>
        <taxon>Bacillati</taxon>
        <taxon>Actinomycetota</taxon>
        <taxon>Actinomycetes</taxon>
        <taxon>Micrococcales</taxon>
        <taxon>Pengzhenrongella</taxon>
    </lineage>
</organism>
<dbReference type="Proteomes" id="UP000293764">
    <property type="component" value="Unassembled WGS sequence"/>
</dbReference>
<reference evidence="2 3" key="1">
    <citation type="submission" date="2019-01" db="EMBL/GenBank/DDBJ databases">
        <title>Novel species of Cellulomonas.</title>
        <authorList>
            <person name="Liu Q."/>
            <person name="Xin Y.-H."/>
        </authorList>
    </citation>
    <scope>NUCLEOTIDE SEQUENCE [LARGE SCALE GENOMIC DNA]</scope>
    <source>
        <strain evidence="2 3">HLT2-17</strain>
    </source>
</reference>
<feature type="transmembrane region" description="Helical" evidence="1">
    <location>
        <begin position="53"/>
        <end position="75"/>
    </location>
</feature>
<name>A0A4Q5N1J5_9MICO</name>
<sequence>MTKTQETSHAPRRGIDEVAIAAFVLALLVWPVGLVVSRVALRRIRRSGDAGHGLATAAWWIAVTLAVISGLIWMVNVGVFDRDPDAYSRGAEASASASADRDAAMEASAGASREAERVLADQADTEMCEVLFSSDPQGIVATTGFTDPGFDPRTLSPETRDRAFAETDKAKELSRTTDTQWPLDNLKSVFDNEAYPDDPMLYEVDEDLPEHISYLVGLCDGLGVTVETTPSVASP</sequence>
<dbReference type="RefSeq" id="WP_130102582.1">
    <property type="nucleotide sequence ID" value="NZ_SDWW01000021.1"/>
</dbReference>
<dbReference type="AlphaFoldDB" id="A0A4Q5N1J5"/>
<comment type="caution">
    <text evidence="2">The sequence shown here is derived from an EMBL/GenBank/DDBJ whole genome shotgun (WGS) entry which is preliminary data.</text>
</comment>
<evidence type="ECO:0000256" key="1">
    <source>
        <dbReference type="SAM" id="Phobius"/>
    </source>
</evidence>
<keyword evidence="1" id="KW-0812">Transmembrane</keyword>